<sequence>MDKPTMLIPQVHYDMRHWTVRITVTEDIATLTCNTGMRLKRYFFTDDEGNQITAAIFGLVISVFTPILQLFKVYEITNA</sequence>
<name>A0AAV3REL1_LITER</name>
<organism evidence="2 3">
    <name type="scientific">Lithospermum erythrorhizon</name>
    <name type="common">Purple gromwell</name>
    <name type="synonym">Lithospermum officinale var. erythrorhizon</name>
    <dbReference type="NCBI Taxonomy" id="34254"/>
    <lineage>
        <taxon>Eukaryota</taxon>
        <taxon>Viridiplantae</taxon>
        <taxon>Streptophyta</taxon>
        <taxon>Embryophyta</taxon>
        <taxon>Tracheophyta</taxon>
        <taxon>Spermatophyta</taxon>
        <taxon>Magnoliopsida</taxon>
        <taxon>eudicotyledons</taxon>
        <taxon>Gunneridae</taxon>
        <taxon>Pentapetalae</taxon>
        <taxon>asterids</taxon>
        <taxon>lamiids</taxon>
        <taxon>Boraginales</taxon>
        <taxon>Boraginaceae</taxon>
        <taxon>Boraginoideae</taxon>
        <taxon>Lithospermeae</taxon>
        <taxon>Lithospermum</taxon>
    </lineage>
</organism>
<dbReference type="EMBL" id="BAABME010009201">
    <property type="protein sequence ID" value="GAA0174730.1"/>
    <property type="molecule type" value="Genomic_DNA"/>
</dbReference>
<keyword evidence="1" id="KW-0812">Transmembrane</keyword>
<accession>A0AAV3REL1</accession>
<comment type="caution">
    <text evidence="2">The sequence shown here is derived from an EMBL/GenBank/DDBJ whole genome shotgun (WGS) entry which is preliminary data.</text>
</comment>
<keyword evidence="1" id="KW-1133">Transmembrane helix</keyword>
<evidence type="ECO:0000256" key="1">
    <source>
        <dbReference type="SAM" id="Phobius"/>
    </source>
</evidence>
<dbReference type="Gene3D" id="2.40.50.140">
    <property type="entry name" value="Nucleic acid-binding proteins"/>
    <property type="match status" value="1"/>
</dbReference>
<reference evidence="2 3" key="1">
    <citation type="submission" date="2024-01" db="EMBL/GenBank/DDBJ databases">
        <title>The complete chloroplast genome sequence of Lithospermum erythrorhizon: insights into the phylogenetic relationship among Boraginaceae species and the maternal lineages of purple gromwells.</title>
        <authorList>
            <person name="Okada T."/>
            <person name="Watanabe K."/>
        </authorList>
    </citation>
    <scope>NUCLEOTIDE SEQUENCE [LARGE SCALE GENOMIC DNA]</scope>
</reference>
<dbReference type="AlphaFoldDB" id="A0AAV3REL1"/>
<gene>
    <name evidence="2" type="ORF">LIER_28063</name>
</gene>
<protein>
    <submittedName>
        <fullName evidence="2">Uncharacterized protein</fullName>
    </submittedName>
</protein>
<dbReference type="Proteomes" id="UP001454036">
    <property type="component" value="Unassembled WGS sequence"/>
</dbReference>
<dbReference type="InterPro" id="IPR012340">
    <property type="entry name" value="NA-bd_OB-fold"/>
</dbReference>
<keyword evidence="3" id="KW-1185">Reference proteome</keyword>
<evidence type="ECO:0000313" key="2">
    <source>
        <dbReference type="EMBL" id="GAA0174730.1"/>
    </source>
</evidence>
<proteinExistence type="predicted"/>
<evidence type="ECO:0000313" key="3">
    <source>
        <dbReference type="Proteomes" id="UP001454036"/>
    </source>
</evidence>
<feature type="transmembrane region" description="Helical" evidence="1">
    <location>
        <begin position="52"/>
        <end position="71"/>
    </location>
</feature>
<keyword evidence="1" id="KW-0472">Membrane</keyword>